<dbReference type="InterPro" id="IPR050143">
    <property type="entry name" value="TRIM/RBCC"/>
</dbReference>
<sequence length="213" mass="23249">MGILGNCPGVPQRELKRVQQFTELSKVQQYAVDVTLDADSANTFLQLSEDRRQVCCGQRRQKLQDVGAGRFDRAACVLGSEAFAQRFYFQVAVGSKSSWDVGVASEAVTRKGKVKATPETGYWTVALRRGAGLVAKETNPVPLAAGAGLQMVGVFVDYPRGVVSFYDVTSMSHLYSFTGQRFTGRLRPLLSPGQREKGRNSAPLVISVDRPIT</sequence>
<dbReference type="InterPro" id="IPR006574">
    <property type="entry name" value="PRY"/>
</dbReference>
<dbReference type="InterPro" id="IPR003877">
    <property type="entry name" value="SPRY_dom"/>
</dbReference>
<evidence type="ECO:0000259" key="1">
    <source>
        <dbReference type="PROSITE" id="PS50188"/>
    </source>
</evidence>
<dbReference type="InterPro" id="IPR001870">
    <property type="entry name" value="B30.2/SPRY"/>
</dbReference>
<evidence type="ECO:0000313" key="3">
    <source>
        <dbReference type="Proteomes" id="UP000823561"/>
    </source>
</evidence>
<dbReference type="PANTHER" id="PTHR24103">
    <property type="entry name" value="E3 UBIQUITIN-PROTEIN LIGASE TRIM"/>
    <property type="match status" value="1"/>
</dbReference>
<proteinExistence type="predicted"/>
<dbReference type="SMART" id="SM00589">
    <property type="entry name" value="PRY"/>
    <property type="match status" value="1"/>
</dbReference>
<dbReference type="Pfam" id="PF13765">
    <property type="entry name" value="PRY"/>
    <property type="match status" value="1"/>
</dbReference>
<evidence type="ECO:0000313" key="2">
    <source>
        <dbReference type="EMBL" id="KAG5265261.1"/>
    </source>
</evidence>
<dbReference type="FunFam" id="2.60.120.920:FF:000004">
    <property type="entry name" value="Butyrophilin subfamily 1 member A1"/>
    <property type="match status" value="1"/>
</dbReference>
<gene>
    <name evidence="2" type="ORF">AALO_G00240270</name>
</gene>
<protein>
    <recommendedName>
        <fullName evidence="1">B30.2/SPRY domain-containing protein</fullName>
    </recommendedName>
</protein>
<dbReference type="Gene3D" id="2.60.120.920">
    <property type="match status" value="1"/>
</dbReference>
<dbReference type="InterPro" id="IPR003879">
    <property type="entry name" value="Butyrophylin_SPRY"/>
</dbReference>
<dbReference type="SMART" id="SM00449">
    <property type="entry name" value="SPRY"/>
    <property type="match status" value="1"/>
</dbReference>
<reference evidence="2" key="1">
    <citation type="submission" date="2020-10" db="EMBL/GenBank/DDBJ databases">
        <title>Chromosome-scale genome assembly of the Allis shad, Alosa alosa.</title>
        <authorList>
            <person name="Margot Z."/>
            <person name="Christophe K."/>
            <person name="Cabau C."/>
            <person name="Louis A."/>
            <person name="Berthelot C."/>
            <person name="Parey E."/>
            <person name="Roest Crollius H."/>
            <person name="Montfort J."/>
            <person name="Robinson-Rechavi M."/>
            <person name="Bucao C."/>
            <person name="Bouchez O."/>
            <person name="Gislard M."/>
            <person name="Lluch J."/>
            <person name="Milhes M."/>
            <person name="Lampietro C."/>
            <person name="Lopez Roques C."/>
            <person name="Donnadieu C."/>
            <person name="Braasch I."/>
            <person name="Desvignes T."/>
            <person name="Postlethwait J."/>
            <person name="Bobe J."/>
            <person name="Guiguen Y."/>
        </authorList>
    </citation>
    <scope>NUCLEOTIDE SEQUENCE</scope>
    <source>
        <strain evidence="2">M-15738</strain>
        <tissue evidence="2">Blood</tissue>
    </source>
</reference>
<dbReference type="SUPFAM" id="SSF49899">
    <property type="entry name" value="Concanavalin A-like lectins/glucanases"/>
    <property type="match status" value="1"/>
</dbReference>
<dbReference type="PROSITE" id="PS50188">
    <property type="entry name" value="B302_SPRY"/>
    <property type="match status" value="1"/>
</dbReference>
<keyword evidence="3" id="KW-1185">Reference proteome</keyword>
<dbReference type="Pfam" id="PF00622">
    <property type="entry name" value="SPRY"/>
    <property type="match status" value="1"/>
</dbReference>
<dbReference type="EMBL" id="JADWDJ010000019">
    <property type="protein sequence ID" value="KAG5265261.1"/>
    <property type="molecule type" value="Genomic_DNA"/>
</dbReference>
<dbReference type="PRINTS" id="PR01407">
    <property type="entry name" value="BUTYPHLNCDUF"/>
</dbReference>
<comment type="caution">
    <text evidence="2">The sequence shown here is derived from an EMBL/GenBank/DDBJ whole genome shotgun (WGS) entry which is preliminary data.</text>
</comment>
<accession>A0AAV6FU34</accession>
<dbReference type="InterPro" id="IPR043136">
    <property type="entry name" value="B30.2/SPRY_sf"/>
</dbReference>
<dbReference type="AlphaFoldDB" id="A0AAV6FU34"/>
<dbReference type="Proteomes" id="UP000823561">
    <property type="component" value="Chromosome 19"/>
</dbReference>
<organism evidence="2 3">
    <name type="scientific">Alosa alosa</name>
    <name type="common">allis shad</name>
    <dbReference type="NCBI Taxonomy" id="278164"/>
    <lineage>
        <taxon>Eukaryota</taxon>
        <taxon>Metazoa</taxon>
        <taxon>Chordata</taxon>
        <taxon>Craniata</taxon>
        <taxon>Vertebrata</taxon>
        <taxon>Euteleostomi</taxon>
        <taxon>Actinopterygii</taxon>
        <taxon>Neopterygii</taxon>
        <taxon>Teleostei</taxon>
        <taxon>Clupei</taxon>
        <taxon>Clupeiformes</taxon>
        <taxon>Clupeoidei</taxon>
        <taxon>Clupeidae</taxon>
        <taxon>Alosa</taxon>
    </lineage>
</organism>
<dbReference type="CDD" id="cd13733">
    <property type="entry name" value="SPRY_PRY_C-I_1"/>
    <property type="match status" value="1"/>
</dbReference>
<feature type="domain" description="B30.2/SPRY" evidence="1">
    <location>
        <begin position="14"/>
        <end position="211"/>
    </location>
</feature>
<name>A0AAV6FU34_9TELE</name>
<dbReference type="InterPro" id="IPR013320">
    <property type="entry name" value="ConA-like_dom_sf"/>
</dbReference>